<organism evidence="1 2">
    <name type="scientific">Trichomonas vaginalis (strain ATCC PRA-98 / G3)</name>
    <dbReference type="NCBI Taxonomy" id="412133"/>
    <lineage>
        <taxon>Eukaryota</taxon>
        <taxon>Metamonada</taxon>
        <taxon>Parabasalia</taxon>
        <taxon>Trichomonadida</taxon>
        <taxon>Trichomonadidae</taxon>
        <taxon>Trichomonas</taxon>
    </lineage>
</organism>
<dbReference type="EMBL" id="DS113190">
    <property type="protein sequence ID" value="EAY21473.1"/>
    <property type="molecule type" value="Genomic_DNA"/>
</dbReference>
<gene>
    <name evidence="1" type="ORF">TVAG_199120</name>
</gene>
<evidence type="ECO:0000313" key="1">
    <source>
        <dbReference type="EMBL" id="EAY21473.1"/>
    </source>
</evidence>
<dbReference type="VEuPathDB" id="TrichDB:TVAG_199120"/>
<proteinExistence type="predicted"/>
<dbReference type="InterPro" id="IPR011989">
    <property type="entry name" value="ARM-like"/>
</dbReference>
<dbReference type="RefSeq" id="XP_001582459.1">
    <property type="nucleotide sequence ID" value="XM_001582409.1"/>
</dbReference>
<dbReference type="VEuPathDB" id="TrichDB:TVAGG3_0999620"/>
<sequence>MDYKFKEDDTLTNPSLSTSTRDRIFSETIELIESVENSDSKNEILKKIASNISKQEGTDLTDMVNQTNFINILVNTCQTDKSAAIQSLQCIKALMNNSVALIRLLFENNILELLEFLLTSDDTKVSGFSAKCMKKLLKLLNKEGIQVEIDQNMIDSLSHFGQISKDELNELYVKLLYEIVSHYDILNFAFDFITQFLILLEHRSSSVVSCYSLLIMKEIITKYPEFQYEIFSFPIIGITLETDLFSTNFDINSVLNTIKLYIEFQNPLIMDQIKQNLKKNDLVALLNINDEKIVETDIDLIYCCINYQIISDDFIQNSDLIPSLINVLENSSLRSKKSAIHLLLQEKISNFLNSEQLLEIFSTGVDMLPNMESTRSEFISMIYKSIASQDQQLVFKLKEILEQNDFFDILDDLELSEQEQLFLIGINKSFQTDF</sequence>
<dbReference type="SMR" id="A2DDU7"/>
<dbReference type="Gene3D" id="1.25.10.10">
    <property type="entry name" value="Leucine-rich Repeat Variant"/>
    <property type="match status" value="1"/>
</dbReference>
<dbReference type="Proteomes" id="UP000001542">
    <property type="component" value="Unassembled WGS sequence"/>
</dbReference>
<reference evidence="1" key="1">
    <citation type="submission" date="2006-10" db="EMBL/GenBank/DDBJ databases">
        <authorList>
            <person name="Amadeo P."/>
            <person name="Zhao Q."/>
            <person name="Wortman J."/>
            <person name="Fraser-Liggett C."/>
            <person name="Carlton J."/>
        </authorList>
    </citation>
    <scope>NUCLEOTIDE SEQUENCE</scope>
    <source>
        <strain evidence="1">G3</strain>
    </source>
</reference>
<protein>
    <submittedName>
        <fullName evidence="1">Uncharacterized protein</fullName>
    </submittedName>
</protein>
<keyword evidence="2" id="KW-1185">Reference proteome</keyword>
<dbReference type="InParanoid" id="A2DDU7"/>
<dbReference type="AlphaFoldDB" id="A2DDU7"/>
<dbReference type="SUPFAM" id="SSF48371">
    <property type="entry name" value="ARM repeat"/>
    <property type="match status" value="1"/>
</dbReference>
<dbReference type="KEGG" id="tva:5467021"/>
<name>A2DDU7_TRIV3</name>
<reference evidence="1" key="2">
    <citation type="journal article" date="2007" name="Science">
        <title>Draft genome sequence of the sexually transmitted pathogen Trichomonas vaginalis.</title>
        <authorList>
            <person name="Carlton J.M."/>
            <person name="Hirt R.P."/>
            <person name="Silva J.C."/>
            <person name="Delcher A.L."/>
            <person name="Schatz M."/>
            <person name="Zhao Q."/>
            <person name="Wortman J.R."/>
            <person name="Bidwell S.L."/>
            <person name="Alsmark U.C.M."/>
            <person name="Besteiro S."/>
            <person name="Sicheritz-Ponten T."/>
            <person name="Noel C.J."/>
            <person name="Dacks J.B."/>
            <person name="Foster P.G."/>
            <person name="Simillion C."/>
            <person name="Van de Peer Y."/>
            <person name="Miranda-Saavedra D."/>
            <person name="Barton G.J."/>
            <person name="Westrop G.D."/>
            <person name="Mueller S."/>
            <person name="Dessi D."/>
            <person name="Fiori P.L."/>
            <person name="Ren Q."/>
            <person name="Paulsen I."/>
            <person name="Zhang H."/>
            <person name="Bastida-Corcuera F.D."/>
            <person name="Simoes-Barbosa A."/>
            <person name="Brown M.T."/>
            <person name="Hayes R.D."/>
            <person name="Mukherjee M."/>
            <person name="Okumura C.Y."/>
            <person name="Schneider R."/>
            <person name="Smith A.J."/>
            <person name="Vanacova S."/>
            <person name="Villalvazo M."/>
            <person name="Haas B.J."/>
            <person name="Pertea M."/>
            <person name="Feldblyum T.V."/>
            <person name="Utterback T.R."/>
            <person name="Shu C.L."/>
            <person name="Osoegawa K."/>
            <person name="de Jong P.J."/>
            <person name="Hrdy I."/>
            <person name="Horvathova L."/>
            <person name="Zubacova Z."/>
            <person name="Dolezal P."/>
            <person name="Malik S.B."/>
            <person name="Logsdon J.M. Jr."/>
            <person name="Henze K."/>
            <person name="Gupta A."/>
            <person name="Wang C.C."/>
            <person name="Dunne R.L."/>
            <person name="Upcroft J.A."/>
            <person name="Upcroft P."/>
            <person name="White O."/>
            <person name="Salzberg S.L."/>
            <person name="Tang P."/>
            <person name="Chiu C.-H."/>
            <person name="Lee Y.-S."/>
            <person name="Embley T.M."/>
            <person name="Coombs G.H."/>
            <person name="Mottram J.C."/>
            <person name="Tachezy J."/>
            <person name="Fraser-Liggett C.M."/>
            <person name="Johnson P.J."/>
        </authorList>
    </citation>
    <scope>NUCLEOTIDE SEQUENCE [LARGE SCALE GENOMIC DNA]</scope>
    <source>
        <strain evidence="1">G3</strain>
    </source>
</reference>
<dbReference type="InterPro" id="IPR016024">
    <property type="entry name" value="ARM-type_fold"/>
</dbReference>
<accession>A2DDU7</accession>
<evidence type="ECO:0000313" key="2">
    <source>
        <dbReference type="Proteomes" id="UP000001542"/>
    </source>
</evidence>